<dbReference type="GO" id="GO:0043683">
    <property type="term" value="P:type IV pilus assembly"/>
    <property type="evidence" value="ECO:0007669"/>
    <property type="project" value="InterPro"/>
</dbReference>
<dbReference type="Gene3D" id="3.30.700.10">
    <property type="entry name" value="Glycoprotein, Type 4 Pilin"/>
    <property type="match status" value="1"/>
</dbReference>
<dbReference type="Proteomes" id="UP000190198">
    <property type="component" value="Unassembled WGS sequence"/>
</dbReference>
<evidence type="ECO:0000313" key="2">
    <source>
        <dbReference type="EMBL" id="OOZ40075.1"/>
    </source>
</evidence>
<comment type="caution">
    <text evidence="2">The sequence shown here is derived from an EMBL/GenBank/DDBJ whole genome shotgun (WGS) entry which is preliminary data.</text>
</comment>
<evidence type="ECO:0000313" key="3">
    <source>
        <dbReference type="Proteomes" id="UP000190198"/>
    </source>
</evidence>
<evidence type="ECO:0008006" key="4">
    <source>
        <dbReference type="Google" id="ProtNLM"/>
    </source>
</evidence>
<evidence type="ECO:0000256" key="1">
    <source>
        <dbReference type="SAM" id="Phobius"/>
    </source>
</evidence>
<dbReference type="NCBIfam" id="TIGR02532">
    <property type="entry name" value="IV_pilin_GFxxxE"/>
    <property type="match status" value="1"/>
</dbReference>
<keyword evidence="1" id="KW-0472">Membrane</keyword>
<feature type="transmembrane region" description="Helical" evidence="1">
    <location>
        <begin position="12"/>
        <end position="37"/>
    </location>
</feature>
<reference evidence="2 3" key="1">
    <citation type="submission" date="2016-11" db="EMBL/GenBank/DDBJ databases">
        <title>Mixed transmission modes and dynamic genome evolution in an obligate animal-bacterial symbiosis.</title>
        <authorList>
            <person name="Russell S.L."/>
            <person name="Corbett-Detig R.B."/>
            <person name="Cavanaugh C.M."/>
        </authorList>
    </citation>
    <scope>NUCLEOTIDE SEQUENCE [LARGE SCALE GENOMIC DNA]</scope>
    <source>
        <strain evidence="2">Sp-SM6</strain>
    </source>
</reference>
<keyword evidence="3" id="KW-1185">Reference proteome</keyword>
<dbReference type="InterPro" id="IPR012902">
    <property type="entry name" value="N_methyl_site"/>
</dbReference>
<dbReference type="InterPro" id="IPR031982">
    <property type="entry name" value="PilE-like"/>
</dbReference>
<dbReference type="PROSITE" id="PS00409">
    <property type="entry name" value="PROKAR_NTER_METHYL"/>
    <property type="match status" value="1"/>
</dbReference>
<dbReference type="RefSeq" id="WP_078476974.1">
    <property type="nucleotide sequence ID" value="NZ_MPRK01000101.1"/>
</dbReference>
<protein>
    <recommendedName>
        <fullName evidence="4">Prepilin-type N-terminal cleavage/methylation domain-containing protein</fullName>
    </recommendedName>
</protein>
<proteinExistence type="predicted"/>
<dbReference type="AlphaFoldDB" id="A0A1T2L4P0"/>
<dbReference type="InterPro" id="IPR045584">
    <property type="entry name" value="Pilin-like"/>
</dbReference>
<dbReference type="SUPFAM" id="SSF54523">
    <property type="entry name" value="Pili subunits"/>
    <property type="match status" value="1"/>
</dbReference>
<keyword evidence="1" id="KW-0812">Transmembrane</keyword>
<keyword evidence="1" id="KW-1133">Transmembrane helix</keyword>
<name>A0A1T2L4P0_9GAMM</name>
<gene>
    <name evidence="2" type="ORF">BOW52_06390</name>
</gene>
<dbReference type="EMBL" id="MPRK01000101">
    <property type="protein sequence ID" value="OOZ40075.1"/>
    <property type="molecule type" value="Genomic_DNA"/>
</dbReference>
<dbReference type="Pfam" id="PF16732">
    <property type="entry name" value="ComP_DUS"/>
    <property type="match status" value="1"/>
</dbReference>
<accession>A0A1T2L4P0</accession>
<dbReference type="Pfam" id="PF07963">
    <property type="entry name" value="N_methyl"/>
    <property type="match status" value="1"/>
</dbReference>
<organism evidence="2 3">
    <name type="scientific">Solemya elarraichensis gill symbiont</name>
    <dbReference type="NCBI Taxonomy" id="1918949"/>
    <lineage>
        <taxon>Bacteria</taxon>
        <taxon>Pseudomonadati</taxon>
        <taxon>Pseudomonadota</taxon>
        <taxon>Gammaproteobacteria</taxon>
        <taxon>sulfur-oxidizing symbionts</taxon>
    </lineage>
</organism>
<sequence>MSTKPGHQDENSGFSLIELLITIVVIAILAVIAYPNYSEFILKSRRLDAQSELMDLAHRQERHYAANATYTVDMTALGYDNSALVTTAEGYYQLNVEAATGACPLSRCFLLKAVPLGHQANDRFSVIRLHSSGSKEMRDKNSGNFQTGWED</sequence>
<dbReference type="OrthoDB" id="5296638at2"/>